<gene>
    <name evidence="2" type="ORF">D9757_012276</name>
</gene>
<feature type="transmembrane region" description="Helical" evidence="1">
    <location>
        <begin position="267"/>
        <end position="285"/>
    </location>
</feature>
<dbReference type="OrthoDB" id="9451547at2759"/>
<evidence type="ECO:0000313" key="2">
    <source>
        <dbReference type="EMBL" id="KAF5368789.1"/>
    </source>
</evidence>
<accession>A0A8H5GPV0</accession>
<feature type="transmembrane region" description="Helical" evidence="1">
    <location>
        <begin position="513"/>
        <end position="532"/>
    </location>
</feature>
<feature type="transmembrane region" description="Helical" evidence="1">
    <location>
        <begin position="114"/>
        <end position="132"/>
    </location>
</feature>
<dbReference type="PANTHER" id="PTHR35043">
    <property type="entry name" value="TRANSCRIPTION FACTOR DOMAIN-CONTAINING PROTEIN"/>
    <property type="match status" value="1"/>
</dbReference>
<keyword evidence="1" id="KW-1133">Transmembrane helix</keyword>
<evidence type="ECO:0000256" key="1">
    <source>
        <dbReference type="SAM" id="Phobius"/>
    </source>
</evidence>
<dbReference type="AlphaFoldDB" id="A0A8H5GPV0"/>
<feature type="transmembrane region" description="Helical" evidence="1">
    <location>
        <begin position="395"/>
        <end position="419"/>
    </location>
</feature>
<reference evidence="2 3" key="1">
    <citation type="journal article" date="2020" name="ISME J.">
        <title>Uncovering the hidden diversity of litter-decomposition mechanisms in mushroom-forming fungi.</title>
        <authorList>
            <person name="Floudas D."/>
            <person name="Bentzer J."/>
            <person name="Ahren D."/>
            <person name="Johansson T."/>
            <person name="Persson P."/>
            <person name="Tunlid A."/>
        </authorList>
    </citation>
    <scope>NUCLEOTIDE SEQUENCE [LARGE SCALE GENOMIC DNA]</scope>
    <source>
        <strain evidence="2 3">CBS 406.79</strain>
    </source>
</reference>
<dbReference type="EMBL" id="JAACJN010000131">
    <property type="protein sequence ID" value="KAF5368789.1"/>
    <property type="molecule type" value="Genomic_DNA"/>
</dbReference>
<keyword evidence="1" id="KW-0812">Transmembrane</keyword>
<feature type="transmembrane region" description="Helical" evidence="1">
    <location>
        <begin position="482"/>
        <end position="507"/>
    </location>
</feature>
<dbReference type="PANTHER" id="PTHR35043:SF7">
    <property type="entry name" value="TRANSCRIPTION FACTOR DOMAIN-CONTAINING PROTEIN"/>
    <property type="match status" value="1"/>
</dbReference>
<sequence length="564" mass="63201">MLPVALHAPCQFFCRNMILELPPLSCPSIHPFETIPIPVMIISSLVSTFQVAVDARNDTSSSNSCASCDANSSRTALDILWSCLSVLLACTWVSLHPNVPGPSEGFAIGFWRKIGLMMVTLIAPEVLVMWAARQWFAARRLVKGYRGWTKTHAFFALMGGFALYDGNKRVAVLRFVPPKSSYPDDSEEDYKKATQKILDSLENSTSESIKTSLGSPASGGYTAITPLLETSHAEEQGFNDCSFAAHETFIRRVKVEELQDRNKSDNFAKFIALGQTTWFVIQLGARWVSSLPVTELEVMTLAFASMNVLIYFFWWNKPQGVGFPIQIQRSSTNQAFDSGETDPAVSSTDGTARLSPWAEMQKSCLSFLQRRRQQQEELFDLEDDFYQGMGSVRKFLVFFLFSLAWLLLAPVIAIVNTIVEKEDTVDMQDTLPERVESFERTTALEPKHAADRLIVFGSAMVFGAIHCIAWGSQFPSNQEKILWRVCSLLVTFVPLYIGLANVFDIIYPNGDTIWGLCLFFFYVAVVLSYIFARISLILQAFLALRALHPGALETVQWTTFLPHI</sequence>
<name>A0A8H5GPV0_9AGAR</name>
<protein>
    <submittedName>
        <fullName evidence="2">Uncharacterized protein</fullName>
    </submittedName>
</protein>
<feature type="transmembrane region" description="Helical" evidence="1">
    <location>
        <begin position="453"/>
        <end position="470"/>
    </location>
</feature>
<keyword evidence="1" id="KW-0472">Membrane</keyword>
<organism evidence="2 3">
    <name type="scientific">Collybiopsis confluens</name>
    <dbReference type="NCBI Taxonomy" id="2823264"/>
    <lineage>
        <taxon>Eukaryota</taxon>
        <taxon>Fungi</taxon>
        <taxon>Dikarya</taxon>
        <taxon>Basidiomycota</taxon>
        <taxon>Agaricomycotina</taxon>
        <taxon>Agaricomycetes</taxon>
        <taxon>Agaricomycetidae</taxon>
        <taxon>Agaricales</taxon>
        <taxon>Marasmiineae</taxon>
        <taxon>Omphalotaceae</taxon>
        <taxon>Collybiopsis</taxon>
    </lineage>
</organism>
<proteinExistence type="predicted"/>
<comment type="caution">
    <text evidence="2">The sequence shown here is derived from an EMBL/GenBank/DDBJ whole genome shotgun (WGS) entry which is preliminary data.</text>
</comment>
<dbReference type="Proteomes" id="UP000518752">
    <property type="component" value="Unassembled WGS sequence"/>
</dbReference>
<feature type="transmembrane region" description="Helical" evidence="1">
    <location>
        <begin position="297"/>
        <end position="315"/>
    </location>
</feature>
<evidence type="ECO:0000313" key="3">
    <source>
        <dbReference type="Proteomes" id="UP000518752"/>
    </source>
</evidence>
<keyword evidence="3" id="KW-1185">Reference proteome</keyword>